<dbReference type="RefSeq" id="WP_345159603.1">
    <property type="nucleotide sequence ID" value="NZ_BAABDT010000006.1"/>
</dbReference>
<dbReference type="Pfam" id="PF07494">
    <property type="entry name" value="Reg_prop"/>
    <property type="match status" value="2"/>
</dbReference>
<dbReference type="SUPFAM" id="SSF63829">
    <property type="entry name" value="Calcium-dependent phosphotriesterase"/>
    <property type="match status" value="1"/>
</dbReference>
<dbReference type="InterPro" id="IPR011110">
    <property type="entry name" value="Reg_prop"/>
</dbReference>
<keyword evidence="1" id="KW-0812">Transmembrane</keyword>
<evidence type="ECO:0000313" key="4">
    <source>
        <dbReference type="Proteomes" id="UP001501367"/>
    </source>
</evidence>
<evidence type="ECO:0000313" key="3">
    <source>
        <dbReference type="EMBL" id="GAA3746820.1"/>
    </source>
</evidence>
<feature type="domain" description="Signal transduction histidine kinase internal region" evidence="2">
    <location>
        <begin position="802"/>
        <end position="879"/>
    </location>
</feature>
<gene>
    <name evidence="3" type="ORF">GCM10022422_34080</name>
</gene>
<sequence length="997" mass="115448">MPSQNKLRFCSFLFFFPIFFFGQYFPSKNYTTTEGLPNNAVRALFLDSKNVLWIGTENGVSRMENGMFTNLDESTGLGHNSCWDISEDADGNIWFASYSGGVTKFDGREFTVFTKKQKLPNERVRKLLPFKNKMYVGTELGPAIIDIKTNKVLVPKGILPQFGVFLVSDFFVFENEVYFSTINEGLFKIIYENKAPIIQEVFRHKFLYGLGFYDYIIYSGNKGFIDRFKVEDLISNKKKLKPIGNSIVWDFAKDSQNTLYAAAWGVFDLSGGLYSISDDKMIDISESYGITSKNLLNVVYNGKKNILYVGSKDNGIYEVQLDQIINYYNFNDKTIIDFEAIKTQKIILHQNGITFLNNENNALKNISLSDFKKYETDFIKKTKLKLPTHADGYYELDYNIPENKIEFYELLKHQNSLWVTSNIGIFELNFEGKIISYSPIHTYKIGFTNDHKFIETIPYGGVRVYDDLPNLKAKHFSEFDKHTPLDIVKILNNKGKTYLISVFNGLFVHEKDQFKSYLTDGIWKEKKFKHITKNNKGQLILAAEFGDVFVIDDSKSFKILNTISKKEIIGNTILFLEAYKDYILIGTEKGINIYKNGVIRLIDKEQGLQDSKITTSQIFENSLWLGTKKGYYTIDLNRLTATQLTVSEIGISKIAINNVPLKSSEYKWFRYNSKQLISDYKYNSFSIDFIPKGHSFPNKLKFRYRLNSNNRWSPYSEKTNLFLPYLPTGNYNVMIEVFDMNAGKSKVFTILQLYIQPPFWLSWWFISLVATILLIIIVLVFLRIKKKSNEKIIVQRRIAETKLEALLSQMNPHFTFNAMNTIQSYIAHREMEESMIYISEFSKLIRKTLENSSKQKITIDEEIEYLKAYIKIENKRLENPIAFELLISDEIDTHFTEIPTMLLQPFVENVFVHAFNESSQNPKLTISFKMISETILECKIIDNGMGINAAKKNKLHESKGIQLTKERLSLLQDSKENSIEINFSEHNGTTVTIMFWV</sequence>
<keyword evidence="3" id="KW-0808">Transferase</keyword>
<dbReference type="Gene3D" id="2.130.10.10">
    <property type="entry name" value="YVTN repeat-like/Quinoprotein amine dehydrogenase"/>
    <property type="match status" value="2"/>
</dbReference>
<dbReference type="Proteomes" id="UP001501367">
    <property type="component" value="Unassembled WGS sequence"/>
</dbReference>
<keyword evidence="1" id="KW-0472">Membrane</keyword>
<proteinExistence type="predicted"/>
<dbReference type="InterPro" id="IPR050640">
    <property type="entry name" value="Bact_2-comp_sensor_kinase"/>
</dbReference>
<dbReference type="InterPro" id="IPR013783">
    <property type="entry name" value="Ig-like_fold"/>
</dbReference>
<dbReference type="Gene3D" id="2.60.40.10">
    <property type="entry name" value="Immunoglobulins"/>
    <property type="match status" value="1"/>
</dbReference>
<dbReference type="InterPro" id="IPR010559">
    <property type="entry name" value="Sig_transdc_His_kin_internal"/>
</dbReference>
<name>A0ABP7FTK6_9FLAO</name>
<feature type="transmembrane region" description="Helical" evidence="1">
    <location>
        <begin position="760"/>
        <end position="782"/>
    </location>
</feature>
<dbReference type="PANTHER" id="PTHR34220:SF7">
    <property type="entry name" value="SENSOR HISTIDINE KINASE YPDA"/>
    <property type="match status" value="1"/>
</dbReference>
<dbReference type="Pfam" id="PF06580">
    <property type="entry name" value="His_kinase"/>
    <property type="match status" value="1"/>
</dbReference>
<keyword evidence="3" id="KW-0418">Kinase</keyword>
<reference evidence="4" key="1">
    <citation type="journal article" date="2019" name="Int. J. Syst. Evol. Microbiol.">
        <title>The Global Catalogue of Microorganisms (GCM) 10K type strain sequencing project: providing services to taxonomists for standard genome sequencing and annotation.</title>
        <authorList>
            <consortium name="The Broad Institute Genomics Platform"/>
            <consortium name="The Broad Institute Genome Sequencing Center for Infectious Disease"/>
            <person name="Wu L."/>
            <person name="Ma J."/>
        </authorList>
    </citation>
    <scope>NUCLEOTIDE SEQUENCE [LARGE SCALE GENOMIC DNA]</scope>
    <source>
        <strain evidence="4">JCM 17336</strain>
    </source>
</reference>
<dbReference type="EMBL" id="BAABDT010000006">
    <property type="protein sequence ID" value="GAA3746820.1"/>
    <property type="molecule type" value="Genomic_DNA"/>
</dbReference>
<feature type="transmembrane region" description="Helical" evidence="1">
    <location>
        <begin position="7"/>
        <end position="25"/>
    </location>
</feature>
<dbReference type="SUPFAM" id="SSF55874">
    <property type="entry name" value="ATPase domain of HSP90 chaperone/DNA topoisomerase II/histidine kinase"/>
    <property type="match status" value="1"/>
</dbReference>
<evidence type="ECO:0000256" key="1">
    <source>
        <dbReference type="SAM" id="Phobius"/>
    </source>
</evidence>
<protein>
    <submittedName>
        <fullName evidence="3">Histidine kinase</fullName>
    </submittedName>
</protein>
<organism evidence="3 4">
    <name type="scientific">Flavobacterium ginsengisoli</name>
    <dbReference type="NCBI Taxonomy" id="871694"/>
    <lineage>
        <taxon>Bacteria</taxon>
        <taxon>Pseudomonadati</taxon>
        <taxon>Bacteroidota</taxon>
        <taxon>Flavobacteriia</taxon>
        <taxon>Flavobacteriales</taxon>
        <taxon>Flavobacteriaceae</taxon>
        <taxon>Flavobacterium</taxon>
    </lineage>
</organism>
<accession>A0ABP7FTK6</accession>
<evidence type="ECO:0000259" key="2">
    <source>
        <dbReference type="Pfam" id="PF06580"/>
    </source>
</evidence>
<keyword evidence="4" id="KW-1185">Reference proteome</keyword>
<dbReference type="Gene3D" id="3.30.565.10">
    <property type="entry name" value="Histidine kinase-like ATPase, C-terminal domain"/>
    <property type="match status" value="1"/>
</dbReference>
<dbReference type="GO" id="GO:0016301">
    <property type="term" value="F:kinase activity"/>
    <property type="evidence" value="ECO:0007669"/>
    <property type="project" value="UniProtKB-KW"/>
</dbReference>
<dbReference type="PANTHER" id="PTHR34220">
    <property type="entry name" value="SENSOR HISTIDINE KINASE YPDA"/>
    <property type="match status" value="1"/>
</dbReference>
<keyword evidence="1" id="KW-1133">Transmembrane helix</keyword>
<dbReference type="InterPro" id="IPR036890">
    <property type="entry name" value="HATPase_C_sf"/>
</dbReference>
<dbReference type="InterPro" id="IPR015943">
    <property type="entry name" value="WD40/YVTN_repeat-like_dom_sf"/>
</dbReference>
<comment type="caution">
    <text evidence="3">The sequence shown here is derived from an EMBL/GenBank/DDBJ whole genome shotgun (WGS) entry which is preliminary data.</text>
</comment>